<evidence type="ECO:0000256" key="1">
    <source>
        <dbReference type="ARBA" id="ARBA00001614"/>
    </source>
</evidence>
<dbReference type="PANTHER" id="PTHR10091">
    <property type="entry name" value="ALDOSE-1-EPIMERASE"/>
    <property type="match status" value="1"/>
</dbReference>
<dbReference type="InterPro" id="IPR015443">
    <property type="entry name" value="Aldose_1-epimerase"/>
</dbReference>
<dbReference type="GO" id="GO:0030246">
    <property type="term" value="F:carbohydrate binding"/>
    <property type="evidence" value="ECO:0007669"/>
    <property type="project" value="InterPro"/>
</dbReference>
<dbReference type="InterPro" id="IPR008183">
    <property type="entry name" value="Aldose_1/G6P_1-epimerase"/>
</dbReference>
<feature type="active site" description="Proton acceptor" evidence="9">
    <location>
        <position position="301"/>
    </location>
</feature>
<evidence type="ECO:0000256" key="4">
    <source>
        <dbReference type="ARBA" id="ARBA00013185"/>
    </source>
</evidence>
<evidence type="ECO:0000256" key="7">
    <source>
        <dbReference type="ARBA" id="ARBA00023277"/>
    </source>
</evidence>
<dbReference type="Gene3D" id="2.70.98.10">
    <property type="match status" value="1"/>
</dbReference>
<sequence length="338" mass="36683">MASTEPPESRRHTVELVNSRGCSARISSVGAALLSLRVPDLAGELRDVVLGYESVQDYLEDPYYLGSVVGRYAGRIAQATFTLDGVRYQLNRNSAPHHLHGGSVGFSRHTWSLEQPSPSVAQLRRLSPDGEEGYPGALEVSVRYTLTDDNALRIEYQAVTDKPTVINLTNHAYFNLEGHAAGSIHDHRLQLFSDKVADLDEDAIPTGALVSLAGSLLDFTSPAAVGDRMGVDGIDHAWILAGGDTQLETPVACLEAPISGIRLEVFTDQTAVQVYTSNFLPQGLSGKNHCQYGPHQGICLETQRLPNSPNVVHFPSTELRPGQVYQSATVYRFSVSKS</sequence>
<dbReference type="GO" id="GO:0005737">
    <property type="term" value="C:cytoplasm"/>
    <property type="evidence" value="ECO:0007669"/>
    <property type="project" value="TreeGrafter"/>
</dbReference>
<dbReference type="KEGG" id="hja:BST95_04200"/>
<feature type="binding site" evidence="11">
    <location>
        <begin position="171"/>
        <end position="173"/>
    </location>
    <ligand>
        <name>beta-D-galactose</name>
        <dbReference type="ChEBI" id="CHEBI:27667"/>
    </ligand>
</feature>
<comment type="caution">
    <text evidence="12">The sequence shown here is derived from an EMBL/GenBank/DDBJ whole genome shotgun (WGS) entry which is preliminary data.</text>
</comment>
<dbReference type="CDD" id="cd09019">
    <property type="entry name" value="galactose_mutarotase_like"/>
    <property type="match status" value="1"/>
</dbReference>
<name>A0AAP8MDE7_9GAMM</name>
<dbReference type="EMBL" id="PKUR01000003">
    <property type="protein sequence ID" value="PLW85489.1"/>
    <property type="molecule type" value="Genomic_DNA"/>
</dbReference>
<dbReference type="InterPro" id="IPR047215">
    <property type="entry name" value="Galactose_mutarotase-like"/>
</dbReference>
<dbReference type="Proteomes" id="UP000235162">
    <property type="component" value="Unassembled WGS sequence"/>
</dbReference>
<feature type="binding site" evidence="10">
    <location>
        <position position="235"/>
    </location>
    <ligand>
        <name>beta-D-galactose</name>
        <dbReference type="ChEBI" id="CHEBI:27667"/>
    </ligand>
</feature>
<organism evidence="12 13">
    <name type="scientific">Halioglobus japonicus</name>
    <dbReference type="NCBI Taxonomy" id="930805"/>
    <lineage>
        <taxon>Bacteria</taxon>
        <taxon>Pseudomonadati</taxon>
        <taxon>Pseudomonadota</taxon>
        <taxon>Gammaproteobacteria</taxon>
        <taxon>Cellvibrionales</taxon>
        <taxon>Halieaceae</taxon>
        <taxon>Halioglobus</taxon>
    </lineage>
</organism>
<comment type="pathway">
    <text evidence="2 8">Carbohydrate metabolism; hexose metabolism.</text>
</comment>
<evidence type="ECO:0000313" key="12">
    <source>
        <dbReference type="EMBL" id="PLW85489.1"/>
    </source>
</evidence>
<evidence type="ECO:0000256" key="3">
    <source>
        <dbReference type="ARBA" id="ARBA00006206"/>
    </source>
</evidence>
<dbReference type="InterPro" id="IPR011013">
    <property type="entry name" value="Gal_mutarotase_sf_dom"/>
</dbReference>
<evidence type="ECO:0000256" key="10">
    <source>
        <dbReference type="PIRSR" id="PIRSR005096-2"/>
    </source>
</evidence>
<reference evidence="12 13" key="1">
    <citation type="submission" date="2018-01" db="EMBL/GenBank/DDBJ databases">
        <title>The draft genome sequence of Halioglobus japonicus S1-36.</title>
        <authorList>
            <person name="Du Z.-J."/>
            <person name="Shi M.-J."/>
        </authorList>
    </citation>
    <scope>NUCLEOTIDE SEQUENCE [LARGE SCALE GENOMIC DNA]</scope>
    <source>
        <strain evidence="12 13">S1-36</strain>
    </source>
</reference>
<dbReference type="EC" id="5.1.3.3" evidence="4 8"/>
<dbReference type="NCBIfam" id="NF008277">
    <property type="entry name" value="PRK11055.1"/>
    <property type="match status" value="1"/>
</dbReference>
<evidence type="ECO:0000256" key="8">
    <source>
        <dbReference type="PIRNR" id="PIRNR005096"/>
    </source>
</evidence>
<proteinExistence type="inferred from homology"/>
<protein>
    <recommendedName>
        <fullName evidence="5 8">Aldose 1-epimerase</fullName>
        <ecNumber evidence="4 8">5.1.3.3</ecNumber>
    </recommendedName>
</protein>
<evidence type="ECO:0000256" key="11">
    <source>
        <dbReference type="PIRSR" id="PIRSR005096-3"/>
    </source>
</evidence>
<keyword evidence="7 8" id="KW-0119">Carbohydrate metabolism</keyword>
<evidence type="ECO:0000256" key="5">
    <source>
        <dbReference type="ARBA" id="ARBA00014165"/>
    </source>
</evidence>
<comment type="catalytic activity">
    <reaction evidence="1 8">
        <text>alpha-D-glucose = beta-D-glucose</text>
        <dbReference type="Rhea" id="RHEA:10264"/>
        <dbReference type="ChEBI" id="CHEBI:15903"/>
        <dbReference type="ChEBI" id="CHEBI:17925"/>
        <dbReference type="EC" id="5.1.3.3"/>
    </reaction>
</comment>
<accession>A0AAP8MDE7</accession>
<dbReference type="RefSeq" id="WP_084198271.1">
    <property type="nucleotide sequence ID" value="NZ_BMYL01000003.1"/>
</dbReference>
<gene>
    <name evidence="12" type="ORF">C0029_12765</name>
</gene>
<dbReference type="AlphaFoldDB" id="A0AAP8MDE7"/>
<dbReference type="GO" id="GO:0033499">
    <property type="term" value="P:galactose catabolic process via UDP-galactose, Leloir pathway"/>
    <property type="evidence" value="ECO:0007669"/>
    <property type="project" value="TreeGrafter"/>
</dbReference>
<keyword evidence="6 8" id="KW-0413">Isomerase</keyword>
<dbReference type="SUPFAM" id="SSF74650">
    <property type="entry name" value="Galactose mutarotase-like"/>
    <property type="match status" value="1"/>
</dbReference>
<dbReference type="InterPro" id="IPR018052">
    <property type="entry name" value="Ald1_epimerase_CS"/>
</dbReference>
<dbReference type="GO" id="GO:0006006">
    <property type="term" value="P:glucose metabolic process"/>
    <property type="evidence" value="ECO:0007669"/>
    <property type="project" value="TreeGrafter"/>
</dbReference>
<keyword evidence="13" id="KW-1185">Reference proteome</keyword>
<dbReference type="PIRSF" id="PIRSF005096">
    <property type="entry name" value="GALM"/>
    <property type="match status" value="1"/>
</dbReference>
<comment type="similarity">
    <text evidence="3 8">Belongs to the aldose epimerase family.</text>
</comment>
<evidence type="ECO:0000256" key="9">
    <source>
        <dbReference type="PIRSR" id="PIRSR005096-1"/>
    </source>
</evidence>
<evidence type="ECO:0000256" key="2">
    <source>
        <dbReference type="ARBA" id="ARBA00005028"/>
    </source>
</evidence>
<feature type="active site" description="Proton donor" evidence="9">
    <location>
        <position position="171"/>
    </location>
</feature>
<evidence type="ECO:0000313" key="13">
    <source>
        <dbReference type="Proteomes" id="UP000235162"/>
    </source>
</evidence>
<dbReference type="PANTHER" id="PTHR10091:SF0">
    <property type="entry name" value="GALACTOSE MUTAROTASE"/>
    <property type="match status" value="1"/>
</dbReference>
<dbReference type="Pfam" id="PF01263">
    <property type="entry name" value="Aldose_epim"/>
    <property type="match status" value="1"/>
</dbReference>
<evidence type="ECO:0000256" key="6">
    <source>
        <dbReference type="ARBA" id="ARBA00023235"/>
    </source>
</evidence>
<dbReference type="GO" id="GO:0004034">
    <property type="term" value="F:aldose 1-epimerase activity"/>
    <property type="evidence" value="ECO:0007669"/>
    <property type="project" value="UniProtKB-EC"/>
</dbReference>
<dbReference type="InterPro" id="IPR014718">
    <property type="entry name" value="GH-type_carb-bd"/>
</dbReference>
<dbReference type="PROSITE" id="PS00545">
    <property type="entry name" value="ALDOSE_1_EPIMERASE"/>
    <property type="match status" value="1"/>
</dbReference>